<evidence type="ECO:0000256" key="1">
    <source>
        <dbReference type="SAM" id="MobiDB-lite"/>
    </source>
</evidence>
<dbReference type="AlphaFoldDB" id="A0A328AJN3"/>
<protein>
    <recommendedName>
        <fullName evidence="4">Chemotaxis protein CheZ</fullName>
    </recommendedName>
</protein>
<sequence length="114" mass="11879">MSASEAREVIGLIRADIEQAADAMLAAAEMGLGDINAAREGQTSALDRVERTLCAILEACAFQDLAGQRLSRLESLIATTEFGPAPEHDPLLNGPAAPGQGLDQDAADALFNDT</sequence>
<organism evidence="2 3">
    <name type="scientific">Phenylobacterium soli</name>
    <dbReference type="NCBI Taxonomy" id="2170551"/>
    <lineage>
        <taxon>Bacteria</taxon>
        <taxon>Pseudomonadati</taxon>
        <taxon>Pseudomonadota</taxon>
        <taxon>Alphaproteobacteria</taxon>
        <taxon>Caulobacterales</taxon>
        <taxon>Caulobacteraceae</taxon>
        <taxon>Phenylobacterium</taxon>
    </lineage>
</organism>
<dbReference type="Proteomes" id="UP000249254">
    <property type="component" value="Unassembled WGS sequence"/>
</dbReference>
<name>A0A328AJN3_9CAUL</name>
<accession>A0A328AJN3</accession>
<comment type="caution">
    <text evidence="2">The sequence shown here is derived from an EMBL/GenBank/DDBJ whole genome shotgun (WGS) entry which is preliminary data.</text>
</comment>
<evidence type="ECO:0008006" key="4">
    <source>
        <dbReference type="Google" id="ProtNLM"/>
    </source>
</evidence>
<proteinExistence type="predicted"/>
<dbReference type="Gene3D" id="1.10.287.500">
    <property type="entry name" value="Helix hairpin bin"/>
    <property type="match status" value="1"/>
</dbReference>
<evidence type="ECO:0000313" key="2">
    <source>
        <dbReference type="EMBL" id="RAK54809.1"/>
    </source>
</evidence>
<evidence type="ECO:0000313" key="3">
    <source>
        <dbReference type="Proteomes" id="UP000249254"/>
    </source>
</evidence>
<feature type="region of interest" description="Disordered" evidence="1">
    <location>
        <begin position="82"/>
        <end position="114"/>
    </location>
</feature>
<dbReference type="EMBL" id="QFYQ01000001">
    <property type="protein sequence ID" value="RAK54809.1"/>
    <property type="molecule type" value="Genomic_DNA"/>
</dbReference>
<gene>
    <name evidence="2" type="ORF">DJ017_09860</name>
</gene>
<dbReference type="RefSeq" id="WP_111528559.1">
    <property type="nucleotide sequence ID" value="NZ_JBHRSG010000004.1"/>
</dbReference>
<reference evidence="3" key="1">
    <citation type="submission" date="2018-05" db="EMBL/GenBank/DDBJ databases">
        <authorList>
            <person name="Li X."/>
        </authorList>
    </citation>
    <scope>NUCLEOTIDE SEQUENCE [LARGE SCALE GENOMIC DNA]</scope>
    <source>
        <strain evidence="3">LX32</strain>
    </source>
</reference>
<dbReference type="SUPFAM" id="SSF75708">
    <property type="entry name" value="Chemotaxis phosphatase CheZ"/>
    <property type="match status" value="1"/>
</dbReference>
<keyword evidence="3" id="KW-1185">Reference proteome</keyword>
<dbReference type="OrthoDB" id="5455460at2"/>